<dbReference type="PROSITE" id="PS00108">
    <property type="entry name" value="PROTEIN_KINASE_ST"/>
    <property type="match status" value="1"/>
</dbReference>
<dbReference type="RefSeq" id="XP_002107749.1">
    <property type="nucleotide sequence ID" value="XM_002107713.1"/>
</dbReference>
<keyword evidence="3" id="KW-1185">Reference proteome</keyword>
<dbReference type="STRING" id="10228.B3RJR8"/>
<evidence type="ECO:0000259" key="1">
    <source>
        <dbReference type="PROSITE" id="PS50011"/>
    </source>
</evidence>
<gene>
    <name evidence="2" type="ORF">TRIADDRAFT_51562</name>
</gene>
<dbReference type="InterPro" id="IPR000719">
    <property type="entry name" value="Prot_kinase_dom"/>
</dbReference>
<dbReference type="Gene3D" id="1.10.510.10">
    <property type="entry name" value="Transferase(Phosphotransferase) domain 1"/>
    <property type="match status" value="1"/>
</dbReference>
<organism evidence="2 3">
    <name type="scientific">Trichoplax adhaerens</name>
    <name type="common">Trichoplax reptans</name>
    <dbReference type="NCBI Taxonomy" id="10228"/>
    <lineage>
        <taxon>Eukaryota</taxon>
        <taxon>Metazoa</taxon>
        <taxon>Placozoa</taxon>
        <taxon>Uniplacotomia</taxon>
        <taxon>Trichoplacea</taxon>
        <taxon>Trichoplacidae</taxon>
        <taxon>Trichoplax</taxon>
    </lineage>
</organism>
<dbReference type="PROSITE" id="PS50011">
    <property type="entry name" value="PROTEIN_KINASE_DOM"/>
    <property type="match status" value="1"/>
</dbReference>
<name>B3RJR8_TRIAD</name>
<proteinExistence type="predicted"/>
<reference evidence="2 3" key="1">
    <citation type="journal article" date="2008" name="Nature">
        <title>The Trichoplax genome and the nature of placozoans.</title>
        <authorList>
            <person name="Srivastava M."/>
            <person name="Begovic E."/>
            <person name="Chapman J."/>
            <person name="Putnam N.H."/>
            <person name="Hellsten U."/>
            <person name="Kawashima T."/>
            <person name="Kuo A."/>
            <person name="Mitros T."/>
            <person name="Salamov A."/>
            <person name="Carpenter M.L."/>
            <person name="Signorovitch A.Y."/>
            <person name="Moreno M.A."/>
            <person name="Kamm K."/>
            <person name="Grimwood J."/>
            <person name="Schmutz J."/>
            <person name="Shapiro H."/>
            <person name="Grigoriev I.V."/>
            <person name="Buss L.W."/>
            <person name="Schierwater B."/>
            <person name="Dellaporta S.L."/>
            <person name="Rokhsar D.S."/>
        </authorList>
    </citation>
    <scope>NUCLEOTIDE SEQUENCE [LARGE SCALE GENOMIC DNA]</scope>
    <source>
        <strain evidence="2 3">Grell-BS-1999</strain>
    </source>
</reference>
<dbReference type="SUPFAM" id="SSF56112">
    <property type="entry name" value="Protein kinase-like (PK-like)"/>
    <property type="match status" value="1"/>
</dbReference>
<accession>B3RJR8</accession>
<dbReference type="SMART" id="SM00220">
    <property type="entry name" value="S_TKc"/>
    <property type="match status" value="1"/>
</dbReference>
<dbReference type="OrthoDB" id="4062651at2759"/>
<dbReference type="GeneID" id="6749757"/>
<dbReference type="EMBL" id="DS985241">
    <property type="protein sequence ID" value="EDV28547.1"/>
    <property type="molecule type" value="Genomic_DNA"/>
</dbReference>
<dbReference type="AlphaFoldDB" id="B3RJR8"/>
<evidence type="ECO:0000313" key="2">
    <source>
        <dbReference type="EMBL" id="EDV28547.1"/>
    </source>
</evidence>
<dbReference type="GO" id="GO:0004672">
    <property type="term" value="F:protein kinase activity"/>
    <property type="evidence" value="ECO:0007669"/>
    <property type="project" value="InterPro"/>
</dbReference>
<dbReference type="HOGENOM" id="CLU_000288_21_4_1"/>
<dbReference type="Pfam" id="PF00069">
    <property type="entry name" value="Pkinase"/>
    <property type="match status" value="1"/>
</dbReference>
<dbReference type="InParanoid" id="B3RJR8"/>
<dbReference type="CTD" id="6749757"/>
<dbReference type="GO" id="GO:0005524">
    <property type="term" value="F:ATP binding"/>
    <property type="evidence" value="ECO:0007669"/>
    <property type="project" value="InterPro"/>
</dbReference>
<sequence>MVKLTVNDLLECQNIIQYRHTNLVCLFSALMVDNHFCMVMEYVANGSLRSKLKAKDENLDYSVRLQICRGIAEGINYLHTAFMTYLVHRDIKSDNILLTEDYTPKICDFGLAKILSARIDHGNSAIFTETICGTEPYLPPESFQGIVSRRFDVYSYGVVLLEIISGKPATFSDLEGCRFLANYFLHCYNHDKSTFPIAETASWPNNIKKKLMKLAKNCLKRNYRDRPQMDKVTTKLAKINLMQDNSPDSKLTRFFSRI</sequence>
<dbReference type="PIRSF" id="PIRSF000654">
    <property type="entry name" value="Integrin-linked_kinase"/>
    <property type="match status" value="1"/>
</dbReference>
<dbReference type="KEGG" id="tad:TRIADDRAFT_51562"/>
<dbReference type="Gene3D" id="3.30.200.20">
    <property type="entry name" value="Phosphorylase Kinase, domain 1"/>
    <property type="match status" value="1"/>
</dbReference>
<dbReference type="FunFam" id="1.10.510.10:FF:001902">
    <property type="entry name" value="Leucine-rich repeat receptor protein kinase MSP1"/>
    <property type="match status" value="1"/>
</dbReference>
<dbReference type="InterPro" id="IPR008271">
    <property type="entry name" value="Ser/Thr_kinase_AS"/>
</dbReference>
<protein>
    <recommendedName>
        <fullName evidence="1">Protein kinase domain-containing protein</fullName>
    </recommendedName>
</protein>
<dbReference type="InterPro" id="IPR011009">
    <property type="entry name" value="Kinase-like_dom_sf"/>
</dbReference>
<evidence type="ECO:0000313" key="3">
    <source>
        <dbReference type="Proteomes" id="UP000009022"/>
    </source>
</evidence>
<dbReference type="InterPro" id="IPR046958">
    <property type="entry name" value="RBK1/2/STUNTED"/>
</dbReference>
<dbReference type="PANTHER" id="PTHR47987:SF7">
    <property type="entry name" value="PROTEIN KINASE SUPERFAMILY PROTEIN"/>
    <property type="match status" value="1"/>
</dbReference>
<dbReference type="PhylomeDB" id="B3RJR8"/>
<feature type="domain" description="Protein kinase" evidence="1">
    <location>
        <begin position="1"/>
        <end position="239"/>
    </location>
</feature>
<dbReference type="eggNOG" id="KOG1187">
    <property type="taxonomic scope" value="Eukaryota"/>
</dbReference>
<dbReference type="PANTHER" id="PTHR47987">
    <property type="entry name" value="OS08G0249100 PROTEIN"/>
    <property type="match status" value="1"/>
</dbReference>
<dbReference type="Proteomes" id="UP000009022">
    <property type="component" value="Unassembled WGS sequence"/>
</dbReference>